<comment type="caution">
    <text evidence="10">The sequence shown here is derived from an EMBL/GenBank/DDBJ whole genome shotgun (WGS) entry which is preliminary data.</text>
</comment>
<sequence length="270" mass="30769">MYDYHVHTSFSADSTMPMEKAVRAAIAAGVREIAFTEHLDYIYPNCDLTFEFDYEPYSREVDRLRAAYGQSIAIRKAVEIGLHPEASERNLRFTEGGRFDFIIGSAHIIDNLDLHNGDYFQGRSPAQALETYFEQVYRLVCEYTRFHVFGHLTLIKRYLHYANTSWTEVDWTAYGDWIDAILRQLIETGRGIEVNMSGHRYGLGISLPHLPILKRYRELGGEIVTIGSDAHIAEHIAHHFAEGHELLRAAGFTALTTFEAGKPVFVPIPD</sequence>
<evidence type="ECO:0000256" key="7">
    <source>
        <dbReference type="ARBA" id="ARBA00049158"/>
    </source>
</evidence>
<comment type="similarity">
    <text evidence="2 8">Belongs to the PHP hydrolase family. HisK subfamily.</text>
</comment>
<keyword evidence="11" id="KW-1185">Reference proteome</keyword>
<dbReference type="SUPFAM" id="SSF89550">
    <property type="entry name" value="PHP domain-like"/>
    <property type="match status" value="1"/>
</dbReference>
<reference evidence="11" key="1">
    <citation type="journal article" date="2019" name="Int. J. Syst. Evol. Microbiol.">
        <title>The Global Catalogue of Microorganisms (GCM) 10K type strain sequencing project: providing services to taxonomists for standard genome sequencing and annotation.</title>
        <authorList>
            <consortium name="The Broad Institute Genomics Platform"/>
            <consortium name="The Broad Institute Genome Sequencing Center for Infectious Disease"/>
            <person name="Wu L."/>
            <person name="Ma J."/>
        </authorList>
    </citation>
    <scope>NUCLEOTIDE SEQUENCE [LARGE SCALE GENOMIC DNA]</scope>
    <source>
        <strain evidence="11">JCM 18657</strain>
    </source>
</reference>
<dbReference type="Proteomes" id="UP001596528">
    <property type="component" value="Unassembled WGS sequence"/>
</dbReference>
<evidence type="ECO:0000256" key="4">
    <source>
        <dbReference type="ARBA" id="ARBA00022605"/>
    </source>
</evidence>
<evidence type="ECO:0000313" key="10">
    <source>
        <dbReference type="EMBL" id="MFC7749649.1"/>
    </source>
</evidence>
<proteinExistence type="inferred from homology"/>
<evidence type="ECO:0000256" key="1">
    <source>
        <dbReference type="ARBA" id="ARBA00004970"/>
    </source>
</evidence>
<evidence type="ECO:0000256" key="6">
    <source>
        <dbReference type="ARBA" id="ARBA00023102"/>
    </source>
</evidence>
<evidence type="ECO:0000256" key="8">
    <source>
        <dbReference type="RuleBase" id="RU366003"/>
    </source>
</evidence>
<dbReference type="RefSeq" id="WP_138790133.1">
    <property type="nucleotide sequence ID" value="NZ_JBHTGQ010000015.1"/>
</dbReference>
<dbReference type="NCBIfam" id="TIGR01856">
    <property type="entry name" value="hisJ_fam"/>
    <property type="match status" value="1"/>
</dbReference>
<feature type="domain" description="PHP" evidence="9">
    <location>
        <begin position="3"/>
        <end position="196"/>
    </location>
</feature>
<evidence type="ECO:0000256" key="2">
    <source>
        <dbReference type="ARBA" id="ARBA00009152"/>
    </source>
</evidence>
<comment type="pathway">
    <text evidence="1 8">Amino-acid biosynthesis; L-histidine biosynthesis; L-histidine from 5-phospho-alpha-D-ribose 1-diphosphate: step 8/9.</text>
</comment>
<evidence type="ECO:0000256" key="3">
    <source>
        <dbReference type="ARBA" id="ARBA00013085"/>
    </source>
</evidence>
<accession>A0ABW2V455</accession>
<gene>
    <name evidence="10" type="ORF">ACFQWB_06815</name>
</gene>
<dbReference type="InterPro" id="IPR010140">
    <property type="entry name" value="Histidinol_P_phosphatase_HisJ"/>
</dbReference>
<keyword evidence="6 8" id="KW-0368">Histidine biosynthesis</keyword>
<dbReference type="Pfam" id="PF02811">
    <property type="entry name" value="PHP"/>
    <property type="match status" value="1"/>
</dbReference>
<dbReference type="PANTHER" id="PTHR21039:SF0">
    <property type="entry name" value="HISTIDINOL-PHOSPHATASE"/>
    <property type="match status" value="1"/>
</dbReference>
<dbReference type="EC" id="3.1.3.15" evidence="3 8"/>
<dbReference type="InterPro" id="IPR016195">
    <property type="entry name" value="Pol/histidinol_Pase-like"/>
</dbReference>
<dbReference type="Gene3D" id="3.20.20.140">
    <property type="entry name" value="Metal-dependent hydrolases"/>
    <property type="match status" value="1"/>
</dbReference>
<keyword evidence="5 8" id="KW-0378">Hydrolase</keyword>
<dbReference type="InterPro" id="IPR004013">
    <property type="entry name" value="PHP_dom"/>
</dbReference>
<evidence type="ECO:0000259" key="9">
    <source>
        <dbReference type="Pfam" id="PF02811"/>
    </source>
</evidence>
<comment type="catalytic activity">
    <reaction evidence="7 8">
        <text>L-histidinol phosphate + H2O = L-histidinol + phosphate</text>
        <dbReference type="Rhea" id="RHEA:14465"/>
        <dbReference type="ChEBI" id="CHEBI:15377"/>
        <dbReference type="ChEBI" id="CHEBI:43474"/>
        <dbReference type="ChEBI" id="CHEBI:57699"/>
        <dbReference type="ChEBI" id="CHEBI:57980"/>
        <dbReference type="EC" id="3.1.3.15"/>
    </reaction>
</comment>
<organism evidence="10 11">
    <name type="scientific">Paenibacillus thermoaerophilus</name>
    <dbReference type="NCBI Taxonomy" id="1215385"/>
    <lineage>
        <taxon>Bacteria</taxon>
        <taxon>Bacillati</taxon>
        <taxon>Bacillota</taxon>
        <taxon>Bacilli</taxon>
        <taxon>Bacillales</taxon>
        <taxon>Paenibacillaceae</taxon>
        <taxon>Paenibacillus</taxon>
    </lineage>
</organism>
<keyword evidence="4 8" id="KW-0028">Amino-acid biosynthesis</keyword>
<evidence type="ECO:0000313" key="11">
    <source>
        <dbReference type="Proteomes" id="UP001596528"/>
    </source>
</evidence>
<protein>
    <recommendedName>
        <fullName evidence="3 8">Histidinol-phosphatase</fullName>
        <shortName evidence="8">HolPase</shortName>
        <ecNumber evidence="3 8">3.1.3.15</ecNumber>
    </recommendedName>
</protein>
<evidence type="ECO:0000256" key="5">
    <source>
        <dbReference type="ARBA" id="ARBA00022801"/>
    </source>
</evidence>
<name>A0ABW2V455_9BACL</name>
<dbReference type="PANTHER" id="PTHR21039">
    <property type="entry name" value="HISTIDINOL PHOSPHATASE-RELATED"/>
    <property type="match status" value="1"/>
</dbReference>
<dbReference type="EMBL" id="JBHTGQ010000015">
    <property type="protein sequence ID" value="MFC7749649.1"/>
    <property type="molecule type" value="Genomic_DNA"/>
</dbReference>